<gene>
    <name evidence="2" type="ORF">AMECASPLE_019311</name>
</gene>
<organism evidence="2 3">
    <name type="scientific">Ameca splendens</name>
    <dbReference type="NCBI Taxonomy" id="208324"/>
    <lineage>
        <taxon>Eukaryota</taxon>
        <taxon>Metazoa</taxon>
        <taxon>Chordata</taxon>
        <taxon>Craniata</taxon>
        <taxon>Vertebrata</taxon>
        <taxon>Euteleostomi</taxon>
        <taxon>Actinopterygii</taxon>
        <taxon>Neopterygii</taxon>
        <taxon>Teleostei</taxon>
        <taxon>Neoteleostei</taxon>
        <taxon>Acanthomorphata</taxon>
        <taxon>Ovalentaria</taxon>
        <taxon>Atherinomorphae</taxon>
        <taxon>Cyprinodontiformes</taxon>
        <taxon>Goodeidae</taxon>
        <taxon>Ameca</taxon>
    </lineage>
</organism>
<feature type="region of interest" description="Disordered" evidence="1">
    <location>
        <begin position="1"/>
        <end position="38"/>
    </location>
</feature>
<dbReference type="Proteomes" id="UP001469553">
    <property type="component" value="Unassembled WGS sequence"/>
</dbReference>
<proteinExistence type="predicted"/>
<reference evidence="2 3" key="1">
    <citation type="submission" date="2021-06" db="EMBL/GenBank/DDBJ databases">
        <authorList>
            <person name="Palmer J.M."/>
        </authorList>
    </citation>
    <scope>NUCLEOTIDE SEQUENCE [LARGE SCALE GENOMIC DNA]</scope>
    <source>
        <strain evidence="2 3">AS_MEX2019</strain>
        <tissue evidence="2">Muscle</tissue>
    </source>
</reference>
<sequence length="100" mass="11251">MRVISQVQDQIPGSKMKHGIKKGQDKRQKSKGPKRGHQQEIVIRHERNTKCIYLHKASKNLTETHWLNGAYIKDGTGAGCGVNEAAQVRRIILDCMVTDS</sequence>
<name>A0ABV0YE17_9TELE</name>
<comment type="caution">
    <text evidence="2">The sequence shown here is derived from an EMBL/GenBank/DDBJ whole genome shotgun (WGS) entry which is preliminary data.</text>
</comment>
<dbReference type="EMBL" id="JAHRIP010029765">
    <property type="protein sequence ID" value="MEQ2292060.1"/>
    <property type="molecule type" value="Genomic_DNA"/>
</dbReference>
<keyword evidence="3" id="KW-1185">Reference proteome</keyword>
<feature type="compositionally biased region" description="Polar residues" evidence="1">
    <location>
        <begin position="1"/>
        <end position="11"/>
    </location>
</feature>
<accession>A0ABV0YE17</accession>
<evidence type="ECO:0000313" key="3">
    <source>
        <dbReference type="Proteomes" id="UP001469553"/>
    </source>
</evidence>
<protein>
    <submittedName>
        <fullName evidence="2">Uncharacterized protein</fullName>
    </submittedName>
</protein>
<evidence type="ECO:0000256" key="1">
    <source>
        <dbReference type="SAM" id="MobiDB-lite"/>
    </source>
</evidence>
<evidence type="ECO:0000313" key="2">
    <source>
        <dbReference type="EMBL" id="MEQ2292060.1"/>
    </source>
</evidence>